<dbReference type="Pfam" id="PF07690">
    <property type="entry name" value="MFS_1"/>
    <property type="match status" value="1"/>
</dbReference>
<dbReference type="InterPro" id="IPR036259">
    <property type="entry name" value="MFS_trans_sf"/>
</dbReference>
<dbReference type="Proteomes" id="UP001597120">
    <property type="component" value="Unassembled WGS sequence"/>
</dbReference>
<evidence type="ECO:0000313" key="11">
    <source>
        <dbReference type="Proteomes" id="UP001597120"/>
    </source>
</evidence>
<keyword evidence="3" id="KW-1003">Cell membrane</keyword>
<evidence type="ECO:0000256" key="1">
    <source>
        <dbReference type="ARBA" id="ARBA00004651"/>
    </source>
</evidence>
<keyword evidence="5 8" id="KW-1133">Transmembrane helix</keyword>
<comment type="subcellular location">
    <subcellularLocation>
        <location evidence="1">Cell membrane</location>
        <topology evidence="1">Multi-pass membrane protein</topology>
    </subcellularLocation>
</comment>
<keyword evidence="11" id="KW-1185">Reference proteome</keyword>
<dbReference type="PROSITE" id="PS50850">
    <property type="entry name" value="MFS"/>
    <property type="match status" value="1"/>
</dbReference>
<feature type="transmembrane region" description="Helical" evidence="8">
    <location>
        <begin position="378"/>
        <end position="400"/>
    </location>
</feature>
<keyword evidence="4 8" id="KW-0812">Transmembrane</keyword>
<dbReference type="EMBL" id="JBHTIU010000076">
    <property type="protein sequence ID" value="MFD0871273.1"/>
    <property type="molecule type" value="Genomic_DNA"/>
</dbReference>
<feature type="transmembrane region" description="Helical" evidence="8">
    <location>
        <begin position="20"/>
        <end position="40"/>
    </location>
</feature>
<proteinExistence type="predicted"/>
<dbReference type="SUPFAM" id="SSF103473">
    <property type="entry name" value="MFS general substrate transporter"/>
    <property type="match status" value="1"/>
</dbReference>
<evidence type="ECO:0000256" key="8">
    <source>
        <dbReference type="SAM" id="Phobius"/>
    </source>
</evidence>
<evidence type="ECO:0000259" key="9">
    <source>
        <dbReference type="PROSITE" id="PS50850"/>
    </source>
</evidence>
<dbReference type="InterPro" id="IPR020846">
    <property type="entry name" value="MFS_dom"/>
</dbReference>
<dbReference type="InterPro" id="IPR011701">
    <property type="entry name" value="MFS"/>
</dbReference>
<reference evidence="11" key="1">
    <citation type="journal article" date="2019" name="Int. J. Syst. Evol. Microbiol.">
        <title>The Global Catalogue of Microorganisms (GCM) 10K type strain sequencing project: providing services to taxonomists for standard genome sequencing and annotation.</title>
        <authorList>
            <consortium name="The Broad Institute Genomics Platform"/>
            <consortium name="The Broad Institute Genome Sequencing Center for Infectious Disease"/>
            <person name="Wu L."/>
            <person name="Ma J."/>
        </authorList>
    </citation>
    <scope>NUCLEOTIDE SEQUENCE [LARGE SCALE GENOMIC DNA]</scope>
    <source>
        <strain evidence="11">CCUG 57263</strain>
    </source>
</reference>
<sequence>MSTVSHPSPMGLFRNRFVQAILLSGLLLQIGIWVRNYAILLFVMEMTNEDPFAISMIYVAEFVPIFVFSFIGGTFADRWRPKRTMIWCDLLSAVSVFVVLLTLMFATWHAVFFATLISAILSQFSQPSGMKLFKLHVPEELMQMGMSLYQTMFALFMILGPVLGTFVYQSYGINVAILIMGVAFLLSAAALTLLPADRQEEKKEISTTVREEMAQGFRYVLQSRSLTLLGGCFMLAGLAIGLIQPLAVFLVTERLGLDKENLQWLMMANGIGMIVGGGLAMVFARKIAPQRLLAFGMVVSAVGMLIVGFSTNLWLTLGGQLLSGLVMPAIQIGISTLILQSTESSFVGRVNGILNPLFMGSMVVTMMVSGVLKPLVTLVGMFTVAAVLFVIGVIVISPLLGSSYKPGTAGNGSDSEASAVKPMGEMMEP</sequence>
<evidence type="ECO:0000256" key="7">
    <source>
        <dbReference type="SAM" id="MobiDB-lite"/>
    </source>
</evidence>
<feature type="transmembrane region" description="Helical" evidence="8">
    <location>
        <begin position="352"/>
        <end position="372"/>
    </location>
</feature>
<evidence type="ECO:0000313" key="10">
    <source>
        <dbReference type="EMBL" id="MFD0871273.1"/>
    </source>
</evidence>
<evidence type="ECO:0000256" key="5">
    <source>
        <dbReference type="ARBA" id="ARBA00022989"/>
    </source>
</evidence>
<evidence type="ECO:0000256" key="4">
    <source>
        <dbReference type="ARBA" id="ARBA00022692"/>
    </source>
</evidence>
<dbReference type="Gene3D" id="1.20.1250.20">
    <property type="entry name" value="MFS general substrate transporter like domains"/>
    <property type="match status" value="1"/>
</dbReference>
<dbReference type="RefSeq" id="WP_379290225.1">
    <property type="nucleotide sequence ID" value="NZ_JBHTIU010000076.1"/>
</dbReference>
<comment type="caution">
    <text evidence="10">The sequence shown here is derived from an EMBL/GenBank/DDBJ whole genome shotgun (WGS) entry which is preliminary data.</text>
</comment>
<feature type="transmembrane region" description="Helical" evidence="8">
    <location>
        <begin position="292"/>
        <end position="315"/>
    </location>
</feature>
<gene>
    <name evidence="10" type="ORF">ACFQ03_19190</name>
</gene>
<evidence type="ECO:0000256" key="3">
    <source>
        <dbReference type="ARBA" id="ARBA00022475"/>
    </source>
</evidence>
<keyword evidence="6 8" id="KW-0472">Membrane</keyword>
<feature type="transmembrane region" description="Helical" evidence="8">
    <location>
        <begin position="226"/>
        <end position="250"/>
    </location>
</feature>
<feature type="transmembrane region" description="Helical" evidence="8">
    <location>
        <begin position="173"/>
        <end position="194"/>
    </location>
</feature>
<name>A0ABW3DDK8_9BACL</name>
<organism evidence="10 11">
    <name type="scientific">Paenibacillus residui</name>
    <dbReference type="NCBI Taxonomy" id="629724"/>
    <lineage>
        <taxon>Bacteria</taxon>
        <taxon>Bacillati</taxon>
        <taxon>Bacillota</taxon>
        <taxon>Bacilli</taxon>
        <taxon>Bacillales</taxon>
        <taxon>Paenibacillaceae</taxon>
        <taxon>Paenibacillus</taxon>
    </lineage>
</organism>
<evidence type="ECO:0000256" key="6">
    <source>
        <dbReference type="ARBA" id="ARBA00023136"/>
    </source>
</evidence>
<keyword evidence="2" id="KW-0813">Transport</keyword>
<feature type="transmembrane region" description="Helical" evidence="8">
    <location>
        <begin position="52"/>
        <end position="72"/>
    </location>
</feature>
<dbReference type="PANTHER" id="PTHR43266">
    <property type="entry name" value="MACROLIDE-EFFLUX PROTEIN"/>
    <property type="match status" value="1"/>
</dbReference>
<evidence type="ECO:0000256" key="2">
    <source>
        <dbReference type="ARBA" id="ARBA00022448"/>
    </source>
</evidence>
<protein>
    <submittedName>
        <fullName evidence="10">MFS transporter</fullName>
    </submittedName>
</protein>
<feature type="domain" description="Major facilitator superfamily (MFS) profile" evidence="9">
    <location>
        <begin position="17"/>
        <end position="404"/>
    </location>
</feature>
<dbReference type="PANTHER" id="PTHR43266:SF8">
    <property type="entry name" value="MACROLIDE-EFFLUX PROTEIN"/>
    <property type="match status" value="1"/>
</dbReference>
<feature type="transmembrane region" description="Helical" evidence="8">
    <location>
        <begin position="321"/>
        <end position="340"/>
    </location>
</feature>
<accession>A0ABW3DDK8</accession>
<feature type="transmembrane region" description="Helical" evidence="8">
    <location>
        <begin position="146"/>
        <end position="167"/>
    </location>
</feature>
<dbReference type="CDD" id="cd06173">
    <property type="entry name" value="MFS_MefA_like"/>
    <property type="match status" value="1"/>
</dbReference>
<feature type="transmembrane region" description="Helical" evidence="8">
    <location>
        <begin position="262"/>
        <end position="283"/>
    </location>
</feature>
<feature type="region of interest" description="Disordered" evidence="7">
    <location>
        <begin position="406"/>
        <end position="429"/>
    </location>
</feature>